<evidence type="ECO:0000313" key="15">
    <source>
        <dbReference type="EMBL" id="KJV69327.1"/>
    </source>
</evidence>
<organism evidence="15 16">
    <name type="scientific">Candidatus Neoehrlichia procyonis str. RAC413</name>
    <dbReference type="NCBI Taxonomy" id="1359163"/>
    <lineage>
        <taxon>Bacteria</taxon>
        <taxon>Pseudomonadati</taxon>
        <taxon>Pseudomonadota</taxon>
        <taxon>Alphaproteobacteria</taxon>
        <taxon>Rickettsiales</taxon>
        <taxon>Anaplasmataceae</taxon>
        <taxon>Candidatus Neoehrlichia</taxon>
    </lineage>
</organism>
<feature type="binding site" evidence="10 14">
    <location>
        <begin position="150"/>
        <end position="153"/>
    </location>
    <ligand>
        <name>substrate</name>
    </ligand>
</feature>
<reference evidence="15 16" key="1">
    <citation type="submission" date="2015-02" db="EMBL/GenBank/DDBJ databases">
        <title>Genome Sequencing of Rickettsiales.</title>
        <authorList>
            <person name="Daugherty S.C."/>
            <person name="Su Q."/>
            <person name="Abolude K."/>
            <person name="Beier-Sexton M."/>
            <person name="Carlyon J.A."/>
            <person name="Carter R."/>
            <person name="Day N.P."/>
            <person name="Dumler S.J."/>
            <person name="Dyachenko V."/>
            <person name="Godinez A."/>
            <person name="Kurtti T.J."/>
            <person name="Lichay M."/>
            <person name="Mullins K.E."/>
            <person name="Ott S."/>
            <person name="Pappas-Brown V."/>
            <person name="Paris D.H."/>
            <person name="Patel P."/>
            <person name="Richards A.L."/>
            <person name="Sadzewicz L."/>
            <person name="Sears K."/>
            <person name="Seidman D."/>
            <person name="Sengamalay N."/>
            <person name="Stenos J."/>
            <person name="Tallon L.J."/>
            <person name="Vincent G."/>
            <person name="Fraser C.M."/>
            <person name="Munderloh U."/>
            <person name="Dunning-Hotopp J.C."/>
        </authorList>
    </citation>
    <scope>NUCLEOTIDE SEQUENCE [LARGE SCALE GENOMIC DNA]</scope>
    <source>
        <strain evidence="15 16">RAC413</strain>
    </source>
</reference>
<evidence type="ECO:0000256" key="14">
    <source>
        <dbReference type="PIRSR" id="PIRSR001461-3"/>
    </source>
</evidence>
<feature type="active site" description="Proton acceptor" evidence="10 12">
    <location>
        <position position="43"/>
    </location>
</feature>
<dbReference type="InterPro" id="IPR000056">
    <property type="entry name" value="Ribul_P_3_epim-like"/>
</dbReference>
<dbReference type="SUPFAM" id="SSF51366">
    <property type="entry name" value="Ribulose-phoshate binding barrel"/>
    <property type="match status" value="1"/>
</dbReference>
<evidence type="ECO:0000256" key="9">
    <source>
        <dbReference type="ARBA" id="ARBA00023235"/>
    </source>
</evidence>
<dbReference type="NCBIfam" id="NF004076">
    <property type="entry name" value="PRK05581.1-4"/>
    <property type="match status" value="1"/>
</dbReference>
<dbReference type="CDD" id="cd00429">
    <property type="entry name" value="RPE"/>
    <property type="match status" value="1"/>
</dbReference>
<dbReference type="NCBIfam" id="TIGR01163">
    <property type="entry name" value="rpe"/>
    <property type="match status" value="1"/>
</dbReference>
<dbReference type="EMBL" id="LANX01000001">
    <property type="protein sequence ID" value="KJV69327.1"/>
    <property type="molecule type" value="Genomic_DNA"/>
</dbReference>
<keyword evidence="10 11" id="KW-0119">Carbohydrate metabolism</keyword>
<comment type="cofactor">
    <cofactor evidence="4">
        <name>Zn(2+)</name>
        <dbReference type="ChEBI" id="CHEBI:29105"/>
    </cofactor>
</comment>
<dbReference type="HAMAP" id="MF_02227">
    <property type="entry name" value="RPE"/>
    <property type="match status" value="1"/>
</dbReference>
<dbReference type="PANTHER" id="PTHR11749">
    <property type="entry name" value="RIBULOSE-5-PHOSPHATE-3-EPIMERASE"/>
    <property type="match status" value="1"/>
</dbReference>
<dbReference type="STRING" id="1359163.NLO413_0715"/>
<comment type="catalytic activity">
    <reaction evidence="1 10 11">
        <text>D-ribulose 5-phosphate = D-xylulose 5-phosphate</text>
        <dbReference type="Rhea" id="RHEA:13677"/>
        <dbReference type="ChEBI" id="CHEBI:57737"/>
        <dbReference type="ChEBI" id="CHEBI:58121"/>
        <dbReference type="EC" id="5.1.3.1"/>
    </reaction>
</comment>
<keyword evidence="13" id="KW-0464">Manganese</keyword>
<dbReference type="InterPro" id="IPR011060">
    <property type="entry name" value="RibuloseP-bd_barrel"/>
</dbReference>
<feature type="binding site" evidence="10 14">
    <location>
        <position position="16"/>
    </location>
    <ligand>
        <name>substrate</name>
    </ligand>
</feature>
<dbReference type="PROSITE" id="PS01085">
    <property type="entry name" value="RIBUL_P_3_EPIMER_1"/>
    <property type="match status" value="1"/>
</dbReference>
<dbReference type="GO" id="GO:0004750">
    <property type="term" value="F:D-ribulose-phosphate 3-epimerase activity"/>
    <property type="evidence" value="ECO:0007669"/>
    <property type="project" value="UniProtKB-UniRule"/>
</dbReference>
<dbReference type="Pfam" id="PF00834">
    <property type="entry name" value="Ribul_P_3_epim"/>
    <property type="match status" value="1"/>
</dbReference>
<evidence type="ECO:0000256" key="1">
    <source>
        <dbReference type="ARBA" id="ARBA00001782"/>
    </source>
</evidence>
<dbReference type="GO" id="GO:0046872">
    <property type="term" value="F:metal ion binding"/>
    <property type="evidence" value="ECO:0007669"/>
    <property type="project" value="UniProtKB-UniRule"/>
</dbReference>
<gene>
    <name evidence="10 15" type="primary">rpe</name>
    <name evidence="15" type="ORF">NLO413_0715</name>
</gene>
<feature type="binding site" evidence="10 14">
    <location>
        <position position="74"/>
    </location>
    <ligand>
        <name>substrate</name>
    </ligand>
</feature>
<evidence type="ECO:0000256" key="3">
    <source>
        <dbReference type="ARBA" id="ARBA00001941"/>
    </source>
</evidence>
<comment type="cofactor">
    <cofactor evidence="10 13">
        <name>a divalent metal cation</name>
        <dbReference type="ChEBI" id="CHEBI:60240"/>
    </cofactor>
    <text evidence="10 13">Binds 1 divalent metal cation per subunit.</text>
</comment>
<comment type="caution">
    <text evidence="15">The sequence shown here is derived from an EMBL/GenBank/DDBJ whole genome shotgun (WGS) entry which is preliminary data.</text>
</comment>
<evidence type="ECO:0000313" key="16">
    <source>
        <dbReference type="Proteomes" id="UP000033562"/>
    </source>
</evidence>
<keyword evidence="13" id="KW-0170">Cobalt</keyword>
<keyword evidence="13" id="KW-0862">Zinc</keyword>
<dbReference type="AlphaFoldDB" id="A0A0F3NNP9"/>
<evidence type="ECO:0000256" key="7">
    <source>
        <dbReference type="ARBA" id="ARBA00013188"/>
    </source>
</evidence>
<dbReference type="PATRIC" id="fig|1359163.3.peg.690"/>
<feature type="binding site" evidence="10 14">
    <location>
        <begin position="205"/>
        <end position="206"/>
    </location>
    <ligand>
        <name>substrate</name>
    </ligand>
</feature>
<feature type="active site" description="Proton donor" evidence="10 12">
    <location>
        <position position="183"/>
    </location>
</feature>
<feature type="binding site" evidence="10 13">
    <location>
        <position position="183"/>
    </location>
    <ligand>
        <name>a divalent metal cation</name>
        <dbReference type="ChEBI" id="CHEBI:60240"/>
    </ligand>
</feature>
<comment type="similarity">
    <text evidence="6 10 11">Belongs to the ribulose-phosphate 3-epimerase family.</text>
</comment>
<evidence type="ECO:0000256" key="2">
    <source>
        <dbReference type="ARBA" id="ARBA00001936"/>
    </source>
</evidence>
<dbReference type="GO" id="GO:0005737">
    <property type="term" value="C:cytoplasm"/>
    <property type="evidence" value="ECO:0007669"/>
    <property type="project" value="UniProtKB-ARBA"/>
</dbReference>
<evidence type="ECO:0000256" key="8">
    <source>
        <dbReference type="ARBA" id="ARBA00022723"/>
    </source>
</evidence>
<evidence type="ECO:0000256" key="4">
    <source>
        <dbReference type="ARBA" id="ARBA00001947"/>
    </source>
</evidence>
<dbReference type="FunFam" id="3.20.20.70:FF:000004">
    <property type="entry name" value="Ribulose-phosphate 3-epimerase"/>
    <property type="match status" value="1"/>
</dbReference>
<feature type="binding site" evidence="10 13">
    <location>
        <position position="74"/>
    </location>
    <ligand>
        <name>a divalent metal cation</name>
        <dbReference type="ChEBI" id="CHEBI:60240"/>
    </ligand>
</feature>
<dbReference type="InterPro" id="IPR013785">
    <property type="entry name" value="Aldolase_TIM"/>
</dbReference>
<dbReference type="GO" id="GO:0006098">
    <property type="term" value="P:pentose-phosphate shunt"/>
    <property type="evidence" value="ECO:0007669"/>
    <property type="project" value="UniProtKB-UniRule"/>
</dbReference>
<dbReference type="PROSITE" id="PS01086">
    <property type="entry name" value="RIBUL_P_3_EPIMER_2"/>
    <property type="match status" value="1"/>
</dbReference>
<evidence type="ECO:0000256" key="5">
    <source>
        <dbReference type="ARBA" id="ARBA00001954"/>
    </source>
</evidence>
<dbReference type="Proteomes" id="UP000033562">
    <property type="component" value="Unassembled WGS sequence"/>
</dbReference>
<evidence type="ECO:0000256" key="6">
    <source>
        <dbReference type="ARBA" id="ARBA00009541"/>
    </source>
</evidence>
<dbReference type="Gene3D" id="3.20.20.70">
    <property type="entry name" value="Aldolase class I"/>
    <property type="match status" value="1"/>
</dbReference>
<comment type="pathway">
    <text evidence="10">Carbohydrate degradation.</text>
</comment>
<accession>A0A0F3NNP9</accession>
<sequence>MHLDSKINSHVKVSASILSADFANLGQSIKLVTEAGVDYIHIDVMDGNFVSNITIGPSVVSSIRKYTNLLFDVHLMINSPSRYIGNFVDAGADIITVHAESEVHLHHVIQKIKSYGKRVGISLVPTSHYSVLEYVIRDIDLVLVMSVDPGFGGQKFLCSQLEKIEKIRDMIKNLSLGTKIAVDGGITIENYKSVVKAGADILIVGSTLFNADNMLNVVKTLKSL</sequence>
<dbReference type="InterPro" id="IPR026019">
    <property type="entry name" value="Ribul_P_3_epim"/>
</dbReference>
<dbReference type="GO" id="GO:0019323">
    <property type="term" value="P:pentose catabolic process"/>
    <property type="evidence" value="ECO:0007669"/>
    <property type="project" value="UniProtKB-UniRule"/>
</dbReference>
<feature type="binding site" evidence="10 13">
    <location>
        <position position="41"/>
    </location>
    <ligand>
        <name>a divalent metal cation</name>
        <dbReference type="ChEBI" id="CHEBI:60240"/>
    </ligand>
</feature>
<feature type="binding site" evidence="10">
    <location>
        <begin position="183"/>
        <end position="185"/>
    </location>
    <ligand>
        <name>substrate</name>
    </ligand>
</feature>
<evidence type="ECO:0000256" key="10">
    <source>
        <dbReference type="HAMAP-Rule" id="MF_02227"/>
    </source>
</evidence>
<evidence type="ECO:0000256" key="12">
    <source>
        <dbReference type="PIRSR" id="PIRSR001461-1"/>
    </source>
</evidence>
<proteinExistence type="inferred from homology"/>
<keyword evidence="16" id="KW-1185">Reference proteome</keyword>
<evidence type="ECO:0000256" key="13">
    <source>
        <dbReference type="PIRSR" id="PIRSR001461-2"/>
    </source>
</evidence>
<feature type="binding site" evidence="14">
    <location>
        <position position="185"/>
    </location>
    <ligand>
        <name>substrate</name>
    </ligand>
</feature>
<evidence type="ECO:0000256" key="11">
    <source>
        <dbReference type="PIRNR" id="PIRNR001461"/>
    </source>
</evidence>
<feature type="binding site" evidence="10 13">
    <location>
        <position position="43"/>
    </location>
    <ligand>
        <name>a divalent metal cation</name>
        <dbReference type="ChEBI" id="CHEBI:60240"/>
    </ligand>
</feature>
<keyword evidence="9 10" id="KW-0413">Isomerase</keyword>
<dbReference type="PIRSF" id="PIRSF001461">
    <property type="entry name" value="RPE"/>
    <property type="match status" value="1"/>
</dbReference>
<protein>
    <recommendedName>
        <fullName evidence="7 10">Ribulose-phosphate 3-epimerase</fullName>
        <ecNumber evidence="7 10">5.1.3.1</ecNumber>
    </recommendedName>
</protein>
<comment type="cofactor">
    <cofactor evidence="3">
        <name>Co(2+)</name>
        <dbReference type="ChEBI" id="CHEBI:48828"/>
    </cofactor>
</comment>
<comment type="cofactor">
    <cofactor evidence="5">
        <name>Fe(2+)</name>
        <dbReference type="ChEBI" id="CHEBI:29033"/>
    </cofactor>
</comment>
<dbReference type="EC" id="5.1.3.1" evidence="7 10"/>
<name>A0A0F3NNP9_9RICK</name>
<comment type="function">
    <text evidence="10">Catalyzes the reversible epimerization of D-ribulose 5-phosphate to D-xylulose 5-phosphate.</text>
</comment>
<comment type="cofactor">
    <cofactor evidence="2">
        <name>Mn(2+)</name>
        <dbReference type="ChEBI" id="CHEBI:29035"/>
    </cofactor>
</comment>
<keyword evidence="8 10" id="KW-0479">Metal-binding</keyword>